<keyword evidence="2" id="KW-1090">Inhibition of host innate immune response by virus</keyword>
<protein>
    <recommendedName>
        <fullName evidence="9">Soluble interferon alpha/beta receptor OPG204</fullName>
    </recommendedName>
</protein>
<keyword evidence="7" id="KW-0393">Immunoglobulin domain</keyword>
<dbReference type="OrthoDB" id="6019866at2759"/>
<keyword evidence="1" id="KW-0244">Early protein</keyword>
<dbReference type="Pfam" id="PF07679">
    <property type="entry name" value="I-set"/>
    <property type="match status" value="1"/>
</dbReference>
<dbReference type="InterPro" id="IPR015621">
    <property type="entry name" value="IL-1_rcpt_fam"/>
</dbReference>
<evidence type="ECO:0000256" key="2">
    <source>
        <dbReference type="ARBA" id="ARBA00022632"/>
    </source>
</evidence>
<evidence type="ECO:0000256" key="10">
    <source>
        <dbReference type="ARBA" id="ARBA00045444"/>
    </source>
</evidence>
<feature type="domain" description="Ig-like" evidence="12">
    <location>
        <begin position="56"/>
        <end position="124"/>
    </location>
</feature>
<dbReference type="AlphaFoldDB" id="A0A653D996"/>
<feature type="non-terminal residue" evidence="13">
    <location>
        <position position="242"/>
    </location>
</feature>
<evidence type="ECO:0000313" key="13">
    <source>
        <dbReference type="EMBL" id="VEN56486.1"/>
    </source>
</evidence>
<dbReference type="GO" id="GO:0039502">
    <property type="term" value="P:symbiont-mediated suppression of host type I interferon-mediated signaling pathway"/>
    <property type="evidence" value="ECO:0007669"/>
    <property type="project" value="UniProtKB-KW"/>
</dbReference>
<feature type="chain" id="PRO_5024848747" description="Soluble interferon alpha/beta receptor OPG204" evidence="11">
    <location>
        <begin position="19"/>
        <end position="242"/>
    </location>
</feature>
<feature type="domain" description="Ig-like" evidence="12">
    <location>
        <begin position="135"/>
        <end position="236"/>
    </location>
</feature>
<evidence type="ECO:0000256" key="3">
    <source>
        <dbReference type="ARBA" id="ARBA00022830"/>
    </source>
</evidence>
<keyword evidence="2" id="KW-0945">Host-virus interaction</keyword>
<dbReference type="InterPro" id="IPR003599">
    <property type="entry name" value="Ig_sub"/>
</dbReference>
<dbReference type="PANTHER" id="PTHR11890:SF44">
    <property type="entry name" value="X-LINKED INTERLEUKIN-1 RECEPTOR ACCESSORY PROTEIN-LIKE 2"/>
    <property type="match status" value="1"/>
</dbReference>
<organism evidence="13 14">
    <name type="scientific">Callosobruchus maculatus</name>
    <name type="common">Southern cowpea weevil</name>
    <name type="synonym">Pulse bruchid</name>
    <dbReference type="NCBI Taxonomy" id="64391"/>
    <lineage>
        <taxon>Eukaryota</taxon>
        <taxon>Metazoa</taxon>
        <taxon>Ecdysozoa</taxon>
        <taxon>Arthropoda</taxon>
        <taxon>Hexapoda</taxon>
        <taxon>Insecta</taxon>
        <taxon>Pterygota</taxon>
        <taxon>Neoptera</taxon>
        <taxon>Endopterygota</taxon>
        <taxon>Coleoptera</taxon>
        <taxon>Polyphaga</taxon>
        <taxon>Cucujiformia</taxon>
        <taxon>Chrysomeloidea</taxon>
        <taxon>Chrysomelidae</taxon>
        <taxon>Bruchinae</taxon>
        <taxon>Bruchini</taxon>
        <taxon>Callosobruchus</taxon>
    </lineage>
</organism>
<accession>A0A653D996</accession>
<keyword evidence="4" id="KW-1015">Disulfide bond</keyword>
<dbReference type="Gene3D" id="2.60.40.10">
    <property type="entry name" value="Immunoglobulins"/>
    <property type="match status" value="2"/>
</dbReference>
<evidence type="ECO:0000256" key="4">
    <source>
        <dbReference type="ARBA" id="ARBA00023157"/>
    </source>
</evidence>
<evidence type="ECO:0000256" key="11">
    <source>
        <dbReference type="SAM" id="SignalP"/>
    </source>
</evidence>
<dbReference type="SMART" id="SM00409">
    <property type="entry name" value="IG"/>
    <property type="match status" value="2"/>
</dbReference>
<dbReference type="PROSITE" id="PS50835">
    <property type="entry name" value="IG_LIKE"/>
    <property type="match status" value="2"/>
</dbReference>
<proteinExistence type="predicted"/>
<evidence type="ECO:0000256" key="1">
    <source>
        <dbReference type="ARBA" id="ARBA00022518"/>
    </source>
</evidence>
<evidence type="ECO:0000256" key="8">
    <source>
        <dbReference type="ARBA" id="ARBA00038761"/>
    </source>
</evidence>
<comment type="function">
    <text evidence="10">Counteracts the antiviral effects of host IFN-alpha/beta and key IFN-inducible proteins involved in viral RNA degradation suxh as host OAS1. Acts as a soluble IFN-alpha receptor and thus inhibits the interaction between host IFN-alpha and its receptor.</text>
</comment>
<gene>
    <name evidence="13" type="ORF">CALMAC_LOCUS15374</name>
</gene>
<evidence type="ECO:0000259" key="12">
    <source>
        <dbReference type="PROSITE" id="PS50835"/>
    </source>
</evidence>
<keyword evidence="3" id="KW-1114">Inhibition of host interferon signaling pathway by virus</keyword>
<evidence type="ECO:0000256" key="7">
    <source>
        <dbReference type="ARBA" id="ARBA00023319"/>
    </source>
</evidence>
<name>A0A653D996_CALMS</name>
<dbReference type="PANTHER" id="PTHR11890">
    <property type="entry name" value="INTERLEUKIN-1 RECEPTOR FAMILY MEMBER"/>
    <property type="match status" value="1"/>
</dbReference>
<dbReference type="InterPro" id="IPR007110">
    <property type="entry name" value="Ig-like_dom"/>
</dbReference>
<evidence type="ECO:0000256" key="6">
    <source>
        <dbReference type="ARBA" id="ARBA00023258"/>
    </source>
</evidence>
<sequence>MTPSTVFVFSLCFLQVFGIQDYCSINTFNNSDNLQMHFSKEATFEEFAVVGKFKGLHCCAKGYRSIEWYKDDKLYPWALPVSHLILFPESANQTIYTQSVTPHDAGNYTCVLKNDTVVHSHTIHLKVFDEVPDDPKITYISQDTSVRVGDSLRLFCEAFGGQVDLPDAHSDAYWQKIGANGTVYDVPANVQQLKSDREDGQTFGVYLMIPSVERNDFGTYVCVISKPGNTIERSVLVKESGE</sequence>
<evidence type="ECO:0000256" key="5">
    <source>
        <dbReference type="ARBA" id="ARBA00023180"/>
    </source>
</evidence>
<evidence type="ECO:0000313" key="14">
    <source>
        <dbReference type="Proteomes" id="UP000410492"/>
    </source>
</evidence>
<comment type="subunit">
    <text evidence="8">Interacts with host IFNA1.</text>
</comment>
<reference evidence="13 14" key="1">
    <citation type="submission" date="2019-01" db="EMBL/GenBank/DDBJ databases">
        <authorList>
            <person name="Sayadi A."/>
        </authorList>
    </citation>
    <scope>NUCLEOTIDE SEQUENCE [LARGE SCALE GENOMIC DNA]</scope>
</reference>
<dbReference type="EMBL" id="CAACVG010010737">
    <property type="protein sequence ID" value="VEN56486.1"/>
    <property type="molecule type" value="Genomic_DNA"/>
</dbReference>
<evidence type="ECO:0000256" key="9">
    <source>
        <dbReference type="ARBA" id="ARBA00041012"/>
    </source>
</evidence>
<dbReference type="InterPro" id="IPR036179">
    <property type="entry name" value="Ig-like_dom_sf"/>
</dbReference>
<feature type="signal peptide" evidence="11">
    <location>
        <begin position="1"/>
        <end position="18"/>
    </location>
</feature>
<keyword evidence="2" id="KW-0899">Viral immunoevasion</keyword>
<keyword evidence="11" id="KW-0732">Signal</keyword>
<keyword evidence="14" id="KW-1185">Reference proteome</keyword>
<dbReference type="SUPFAM" id="SSF48726">
    <property type="entry name" value="Immunoglobulin"/>
    <property type="match status" value="2"/>
</dbReference>
<dbReference type="InterPro" id="IPR013098">
    <property type="entry name" value="Ig_I-set"/>
</dbReference>
<keyword evidence="6" id="KW-0922">Interferon antiviral system evasion</keyword>
<dbReference type="InterPro" id="IPR013783">
    <property type="entry name" value="Ig-like_fold"/>
</dbReference>
<dbReference type="Proteomes" id="UP000410492">
    <property type="component" value="Unassembled WGS sequence"/>
</dbReference>
<keyword evidence="5" id="KW-0325">Glycoprotein</keyword>